<evidence type="ECO:0000313" key="18">
    <source>
        <dbReference type="Proteomes" id="UP000267187"/>
    </source>
</evidence>
<comment type="catalytic activity">
    <reaction evidence="12">
        <text>2,5-diamino-6-hydroxy-4-(5-phosphoribosylamino)-pyrimidine + H2O + H(+) = 5-amino-6-(5-phospho-D-ribosylamino)uracil + NH4(+)</text>
        <dbReference type="Rhea" id="RHEA:21868"/>
        <dbReference type="ChEBI" id="CHEBI:15377"/>
        <dbReference type="ChEBI" id="CHEBI:15378"/>
        <dbReference type="ChEBI" id="CHEBI:28938"/>
        <dbReference type="ChEBI" id="CHEBI:58453"/>
        <dbReference type="ChEBI" id="CHEBI:58614"/>
        <dbReference type="EC" id="3.5.4.26"/>
    </reaction>
</comment>
<dbReference type="NCBIfam" id="TIGR00227">
    <property type="entry name" value="ribD_Cterm"/>
    <property type="match status" value="1"/>
</dbReference>
<dbReference type="Pfam" id="PF01872">
    <property type="entry name" value="RibD_C"/>
    <property type="match status" value="1"/>
</dbReference>
<dbReference type="PANTHER" id="PTHR38011">
    <property type="entry name" value="DIHYDROFOLATE REDUCTASE FAMILY PROTEIN (AFU_ORTHOLOGUE AFUA_8G06820)"/>
    <property type="match status" value="1"/>
</dbReference>
<proteinExistence type="inferred from homology"/>
<feature type="binding site" evidence="14">
    <location>
        <position position="186"/>
    </location>
    <ligand>
        <name>substrate</name>
    </ligand>
</feature>
<dbReference type="InterPro" id="IPR016192">
    <property type="entry name" value="APOBEC/CMP_deaminase_Zn-bd"/>
</dbReference>
<accession>A0A3M0AB75</accession>
<evidence type="ECO:0000256" key="4">
    <source>
        <dbReference type="ARBA" id="ARBA00005259"/>
    </source>
</evidence>
<dbReference type="Gene3D" id="3.40.430.10">
    <property type="entry name" value="Dihydrofolate Reductase, subunit A"/>
    <property type="match status" value="1"/>
</dbReference>
<feature type="binding site" evidence="14">
    <location>
        <position position="209"/>
    </location>
    <ligand>
        <name>substrate</name>
    </ligand>
</feature>
<comment type="cofactor">
    <cofactor evidence="12 15">
        <name>Zn(2+)</name>
        <dbReference type="ChEBI" id="CHEBI:29105"/>
    </cofactor>
    <text evidence="12 15">Binds 1 zinc ion.</text>
</comment>
<evidence type="ECO:0000256" key="15">
    <source>
        <dbReference type="PIRSR" id="PIRSR006769-3"/>
    </source>
</evidence>
<dbReference type="EC" id="3.5.4.26" evidence="12"/>
<reference evidence="17 18" key="1">
    <citation type="submission" date="2018-10" db="EMBL/GenBank/DDBJ databases">
        <title>Genomic Encyclopedia of Type Strains, Phase IV (KMG-IV): sequencing the most valuable type-strain genomes for metagenomic binning, comparative biology and taxonomic classification.</title>
        <authorList>
            <person name="Goeker M."/>
        </authorList>
    </citation>
    <scope>NUCLEOTIDE SEQUENCE [LARGE SCALE GENOMIC DNA]</scope>
    <source>
        <strain evidence="17 18">DSM 25080</strain>
    </source>
</reference>
<evidence type="ECO:0000256" key="11">
    <source>
        <dbReference type="ARBA" id="ARBA00023268"/>
    </source>
</evidence>
<feature type="binding site" evidence="14">
    <location>
        <position position="170"/>
    </location>
    <ligand>
        <name>substrate</name>
    </ligand>
</feature>
<dbReference type="PANTHER" id="PTHR38011:SF7">
    <property type="entry name" value="2,5-DIAMINO-6-RIBOSYLAMINO-4(3H)-PYRIMIDINONE 5'-PHOSPHATE REDUCTASE"/>
    <property type="match status" value="1"/>
</dbReference>
<evidence type="ECO:0000256" key="13">
    <source>
        <dbReference type="PIRSR" id="PIRSR006769-1"/>
    </source>
</evidence>
<evidence type="ECO:0000259" key="16">
    <source>
        <dbReference type="PROSITE" id="PS51747"/>
    </source>
</evidence>
<dbReference type="GO" id="GO:0009231">
    <property type="term" value="P:riboflavin biosynthetic process"/>
    <property type="evidence" value="ECO:0007669"/>
    <property type="project" value="UniProtKB-UniPathway"/>
</dbReference>
<comment type="similarity">
    <text evidence="5 12">In the C-terminal section; belongs to the HTP reductase family.</text>
</comment>
<feature type="binding site" evidence="14">
    <location>
        <position position="202"/>
    </location>
    <ligand>
        <name>NADP(+)</name>
        <dbReference type="ChEBI" id="CHEBI:58349"/>
    </ligand>
</feature>
<feature type="binding site" evidence="14">
    <location>
        <position position="299"/>
    </location>
    <ligand>
        <name>substrate</name>
    </ligand>
</feature>
<dbReference type="EC" id="1.1.1.193" evidence="12"/>
<dbReference type="SUPFAM" id="SSF53597">
    <property type="entry name" value="Dihydrofolate reductase-like"/>
    <property type="match status" value="1"/>
</dbReference>
<feature type="binding site" evidence="15">
    <location>
        <position position="77"/>
    </location>
    <ligand>
        <name>Zn(2+)</name>
        <dbReference type="ChEBI" id="CHEBI:29105"/>
        <note>catalytic</note>
    </ligand>
</feature>
<sequence length="374" mass="39691">MDTADHKFMSRAIQIARQGRFITRPNPSVGCLLVVDGEVVGEGHTQPAGGLHAERVALAAAAKLAAGATAYVSLEPCSHTGRTSPCADALIEAGVSRVVFAGIDPHEQVAGAGLDKLRLAGIRVDGPLMQPQAEAINPGFLKRARCQLPFVVMKSASSVDGRTAMASGESKWITGPAARADVQKLRALSSAIITGVDSVLQDDSRLTLRREELTIDENSLDWLMANPPLRVVLDSHGRLSADAAICRGEAPTLWITGTEVDRVISGVERVSLPLENGRLPLLAVLELLAQRQCNQVLVEAGPTLSGAFLAAGLVDCWYLYMAPKLLGSSANPLLRLPFEKMSESVNLDIAEVRTIGDDLRFGIQLAEGAVCLPV</sequence>
<evidence type="ECO:0000256" key="3">
    <source>
        <dbReference type="ARBA" id="ARBA00004910"/>
    </source>
</evidence>
<evidence type="ECO:0000256" key="12">
    <source>
        <dbReference type="PIRNR" id="PIRNR006769"/>
    </source>
</evidence>
<dbReference type="GO" id="GO:0008703">
    <property type="term" value="F:5-amino-6-(5-phosphoribosylamino)uracil reductase activity"/>
    <property type="evidence" value="ECO:0007669"/>
    <property type="project" value="UniProtKB-EC"/>
</dbReference>
<dbReference type="AlphaFoldDB" id="A0A3M0AB75"/>
<dbReference type="PROSITE" id="PS00903">
    <property type="entry name" value="CYT_DCMP_DEAMINASES_1"/>
    <property type="match status" value="1"/>
</dbReference>
<feature type="active site" description="Proton donor" evidence="13">
    <location>
        <position position="54"/>
    </location>
</feature>
<dbReference type="RefSeq" id="WP_121875736.1">
    <property type="nucleotide sequence ID" value="NZ_REFJ01000001.1"/>
</dbReference>
<keyword evidence="12" id="KW-0378">Hydrolase</keyword>
<dbReference type="InterPro" id="IPR024072">
    <property type="entry name" value="DHFR-like_dom_sf"/>
</dbReference>
<keyword evidence="6 12" id="KW-0686">Riboflavin biosynthesis</keyword>
<dbReference type="UniPathway" id="UPA00275">
    <property type="reaction ID" value="UER00401"/>
</dbReference>
<comment type="caution">
    <text evidence="17">The sequence shown here is derived from an EMBL/GenBank/DDBJ whole genome shotgun (WGS) entry which is preliminary data.</text>
</comment>
<evidence type="ECO:0000256" key="1">
    <source>
        <dbReference type="ARBA" id="ARBA00002151"/>
    </source>
</evidence>
<feature type="binding site" evidence="14">
    <location>
        <position position="156"/>
    </location>
    <ligand>
        <name>NADP(+)</name>
        <dbReference type="ChEBI" id="CHEBI:58349"/>
    </ligand>
</feature>
<dbReference type="InterPro" id="IPR016193">
    <property type="entry name" value="Cytidine_deaminase-like"/>
</dbReference>
<dbReference type="Pfam" id="PF00383">
    <property type="entry name" value="dCMP_cyt_deam_1"/>
    <property type="match status" value="1"/>
</dbReference>
<comment type="catalytic activity">
    <reaction evidence="12">
        <text>5-amino-6-(5-phospho-D-ribitylamino)uracil + NADP(+) = 5-amino-6-(5-phospho-D-ribosylamino)uracil + NADPH + H(+)</text>
        <dbReference type="Rhea" id="RHEA:17845"/>
        <dbReference type="ChEBI" id="CHEBI:15378"/>
        <dbReference type="ChEBI" id="CHEBI:57783"/>
        <dbReference type="ChEBI" id="CHEBI:58349"/>
        <dbReference type="ChEBI" id="CHEBI:58421"/>
        <dbReference type="ChEBI" id="CHEBI:58453"/>
        <dbReference type="EC" id="1.1.1.193"/>
    </reaction>
</comment>
<evidence type="ECO:0000256" key="5">
    <source>
        <dbReference type="ARBA" id="ARBA00007417"/>
    </source>
</evidence>
<keyword evidence="7 12" id="KW-0479">Metal-binding</keyword>
<keyword evidence="11" id="KW-0511">Multifunctional enzyme</keyword>
<dbReference type="SUPFAM" id="SSF53927">
    <property type="entry name" value="Cytidine deaminase-like"/>
    <property type="match status" value="1"/>
</dbReference>
<feature type="binding site" evidence="15">
    <location>
        <position position="86"/>
    </location>
    <ligand>
        <name>Zn(2+)</name>
        <dbReference type="ChEBI" id="CHEBI:29105"/>
        <note>catalytic</note>
    </ligand>
</feature>
<keyword evidence="8 12" id="KW-0862">Zinc</keyword>
<keyword evidence="9 12" id="KW-0521">NADP</keyword>
<organism evidence="17 18">
    <name type="scientific">Umboniibacter marinipuniceus</name>
    <dbReference type="NCBI Taxonomy" id="569599"/>
    <lineage>
        <taxon>Bacteria</taxon>
        <taxon>Pseudomonadati</taxon>
        <taxon>Pseudomonadota</taxon>
        <taxon>Gammaproteobacteria</taxon>
        <taxon>Cellvibrionales</taxon>
        <taxon>Cellvibrionaceae</taxon>
        <taxon>Umboniibacter</taxon>
    </lineage>
</organism>
<evidence type="ECO:0000256" key="10">
    <source>
        <dbReference type="ARBA" id="ARBA00023002"/>
    </source>
</evidence>
<dbReference type="EMBL" id="REFJ01000001">
    <property type="protein sequence ID" value="RMA82401.1"/>
    <property type="molecule type" value="Genomic_DNA"/>
</dbReference>
<dbReference type="PROSITE" id="PS51747">
    <property type="entry name" value="CYT_DCMP_DEAMINASES_2"/>
    <property type="match status" value="1"/>
</dbReference>
<feature type="binding site" evidence="14">
    <location>
        <position position="172"/>
    </location>
    <ligand>
        <name>NADP(+)</name>
        <dbReference type="ChEBI" id="CHEBI:58349"/>
    </ligand>
</feature>
<feature type="binding site" evidence="15">
    <location>
        <position position="52"/>
    </location>
    <ligand>
        <name>Zn(2+)</name>
        <dbReference type="ChEBI" id="CHEBI:29105"/>
        <note>catalytic</note>
    </ligand>
</feature>
<evidence type="ECO:0000256" key="14">
    <source>
        <dbReference type="PIRSR" id="PIRSR006769-2"/>
    </source>
</evidence>
<dbReference type="GO" id="GO:0050661">
    <property type="term" value="F:NADP binding"/>
    <property type="evidence" value="ECO:0007669"/>
    <property type="project" value="InterPro"/>
</dbReference>
<comment type="pathway">
    <text evidence="2 12">Cofactor biosynthesis; riboflavin biosynthesis; 5-amino-6-(D-ribitylamino)uracil from GTP: step 2/4.</text>
</comment>
<dbReference type="OrthoDB" id="9800865at2"/>
<gene>
    <name evidence="17" type="ORF">DFR27_0350</name>
</gene>
<name>A0A3M0AB75_9GAMM</name>
<feature type="binding site" evidence="14">
    <location>
        <begin position="301"/>
        <end position="307"/>
    </location>
    <ligand>
        <name>NADP(+)</name>
        <dbReference type="ChEBI" id="CHEBI:58349"/>
    </ligand>
</feature>
<dbReference type="GO" id="GO:0008270">
    <property type="term" value="F:zinc ion binding"/>
    <property type="evidence" value="ECO:0007669"/>
    <property type="project" value="InterPro"/>
</dbReference>
<protein>
    <recommendedName>
        <fullName evidence="12">Riboflavin biosynthesis protein RibD</fullName>
    </recommendedName>
    <domain>
        <recommendedName>
            <fullName evidence="12">Diaminohydroxyphosphoribosylaminopyrimidine deaminase</fullName>
            <shortName evidence="12">DRAP deaminase</shortName>
            <ecNumber evidence="12">3.5.4.26</ecNumber>
        </recommendedName>
        <alternativeName>
            <fullName evidence="12">Riboflavin-specific deaminase</fullName>
        </alternativeName>
    </domain>
    <domain>
        <recommendedName>
            <fullName evidence="12">5-amino-6-(5-phosphoribosylamino)uracil reductase</fullName>
            <ecNumber evidence="12">1.1.1.193</ecNumber>
        </recommendedName>
        <alternativeName>
            <fullName evidence="12">HTP reductase</fullName>
        </alternativeName>
    </domain>
</protein>
<feature type="binding site" evidence="14">
    <location>
        <position position="206"/>
    </location>
    <ligand>
        <name>substrate</name>
    </ligand>
</feature>
<feature type="domain" description="CMP/dCMP-type deaminase" evidence="16">
    <location>
        <begin position="3"/>
        <end position="125"/>
    </location>
</feature>
<keyword evidence="18" id="KW-1185">Reference proteome</keyword>
<dbReference type="PIRSF" id="PIRSF006769">
    <property type="entry name" value="RibD"/>
    <property type="match status" value="1"/>
</dbReference>
<evidence type="ECO:0000256" key="2">
    <source>
        <dbReference type="ARBA" id="ARBA00004882"/>
    </source>
</evidence>
<dbReference type="InterPro" id="IPR002125">
    <property type="entry name" value="CMP_dCMP_dom"/>
</dbReference>
<feature type="binding site" evidence="14">
    <location>
        <position position="235"/>
    </location>
    <ligand>
        <name>NADP(+)</name>
        <dbReference type="ChEBI" id="CHEBI:58349"/>
    </ligand>
</feature>
<dbReference type="InterPro" id="IPR011549">
    <property type="entry name" value="RibD_C"/>
</dbReference>
<keyword evidence="10 12" id="KW-0560">Oxidoreductase</keyword>
<evidence type="ECO:0000256" key="7">
    <source>
        <dbReference type="ARBA" id="ARBA00022723"/>
    </source>
</evidence>
<evidence type="ECO:0000256" key="6">
    <source>
        <dbReference type="ARBA" id="ARBA00022619"/>
    </source>
</evidence>
<comment type="function">
    <text evidence="1 12">Converts 2,5-diamino-6-(ribosylamino)-4(3h)-pyrimidinone 5'-phosphate into 5-amino-6-(ribosylamino)-2,4(1h,3h)-pyrimidinedione 5'-phosphate.</text>
</comment>
<dbReference type="InterPro" id="IPR050765">
    <property type="entry name" value="Riboflavin_Biosynth_HTPR"/>
</dbReference>
<evidence type="ECO:0000256" key="9">
    <source>
        <dbReference type="ARBA" id="ARBA00022857"/>
    </source>
</evidence>
<evidence type="ECO:0000256" key="8">
    <source>
        <dbReference type="ARBA" id="ARBA00022833"/>
    </source>
</evidence>
<comment type="pathway">
    <text evidence="3 12">Cofactor biosynthesis; riboflavin biosynthesis; 5-amino-6-(D-ribitylamino)uracil from GTP: step 3/4.</text>
</comment>
<dbReference type="InterPro" id="IPR002734">
    <property type="entry name" value="RibDG_C"/>
</dbReference>
<evidence type="ECO:0000313" key="17">
    <source>
        <dbReference type="EMBL" id="RMA82401.1"/>
    </source>
</evidence>
<dbReference type="InterPro" id="IPR004794">
    <property type="entry name" value="Eubact_RibD"/>
</dbReference>
<dbReference type="NCBIfam" id="TIGR00326">
    <property type="entry name" value="eubact_ribD"/>
    <property type="match status" value="1"/>
</dbReference>
<dbReference type="CDD" id="cd01284">
    <property type="entry name" value="Riboflavin_deaminase-reductase"/>
    <property type="match status" value="1"/>
</dbReference>
<dbReference type="GO" id="GO:0008835">
    <property type="term" value="F:diaminohydroxyphosphoribosylaminopyrimidine deaminase activity"/>
    <property type="evidence" value="ECO:0007669"/>
    <property type="project" value="UniProtKB-EC"/>
</dbReference>
<comment type="similarity">
    <text evidence="4 12">In the N-terminal section; belongs to the cytidine and deoxycytidylate deaminase family.</text>
</comment>
<dbReference type="Proteomes" id="UP000267187">
    <property type="component" value="Unassembled WGS sequence"/>
</dbReference>
<dbReference type="Gene3D" id="3.40.140.10">
    <property type="entry name" value="Cytidine Deaminase, domain 2"/>
    <property type="match status" value="1"/>
</dbReference>